<keyword evidence="1" id="KW-0547">Nucleotide-binding</keyword>
<dbReference type="InterPro" id="IPR001650">
    <property type="entry name" value="Helicase_C-like"/>
</dbReference>
<dbReference type="Pfam" id="PF00271">
    <property type="entry name" value="Helicase_C"/>
    <property type="match status" value="1"/>
</dbReference>
<evidence type="ECO:0000256" key="1">
    <source>
        <dbReference type="ARBA" id="ARBA00022741"/>
    </source>
</evidence>
<dbReference type="SMART" id="SM00847">
    <property type="entry name" value="HA2"/>
    <property type="match status" value="1"/>
</dbReference>
<accession>A0A3E0WJ57</accession>
<dbReference type="Pfam" id="PF24473">
    <property type="entry name" value="CON_HrpB"/>
    <property type="match status" value="1"/>
</dbReference>
<dbReference type="AlphaFoldDB" id="A0A3E0WJ57"/>
<dbReference type="InterPro" id="IPR014001">
    <property type="entry name" value="Helicase_ATP-bd"/>
</dbReference>
<dbReference type="InterPro" id="IPR048333">
    <property type="entry name" value="HA2_WH"/>
</dbReference>
<keyword evidence="4" id="KW-0067">ATP-binding</keyword>
<proteinExistence type="predicted"/>
<evidence type="ECO:0000256" key="2">
    <source>
        <dbReference type="ARBA" id="ARBA00022801"/>
    </source>
</evidence>
<dbReference type="Pfam" id="PF08482">
    <property type="entry name" value="HrpB_C"/>
    <property type="match status" value="1"/>
</dbReference>
<dbReference type="Gene3D" id="1.20.120.1080">
    <property type="match status" value="1"/>
</dbReference>
<gene>
    <name evidence="8" type="ORF">CAL65_20255</name>
</gene>
<dbReference type="InterPro" id="IPR010225">
    <property type="entry name" value="HrpB"/>
</dbReference>
<dbReference type="GO" id="GO:0016787">
    <property type="term" value="F:hydrolase activity"/>
    <property type="evidence" value="ECO:0007669"/>
    <property type="project" value="UniProtKB-KW"/>
</dbReference>
<dbReference type="PROSITE" id="PS51192">
    <property type="entry name" value="HELICASE_ATP_BIND_1"/>
    <property type="match status" value="1"/>
</dbReference>
<dbReference type="SMART" id="SM00487">
    <property type="entry name" value="DEXDc"/>
    <property type="match status" value="1"/>
</dbReference>
<dbReference type="SUPFAM" id="SSF52540">
    <property type="entry name" value="P-loop containing nucleoside triphosphate hydrolases"/>
    <property type="match status" value="1"/>
</dbReference>
<protein>
    <submittedName>
        <fullName evidence="8">ATP-dependent helicase HrpB</fullName>
    </submittedName>
</protein>
<feature type="region of interest" description="Disordered" evidence="5">
    <location>
        <begin position="794"/>
        <end position="817"/>
    </location>
</feature>
<dbReference type="SMART" id="SM00490">
    <property type="entry name" value="HELICc"/>
    <property type="match status" value="1"/>
</dbReference>
<evidence type="ECO:0000256" key="3">
    <source>
        <dbReference type="ARBA" id="ARBA00022806"/>
    </source>
</evidence>
<organism evidence="8 9">
    <name type="scientific">Alkalilimnicola ehrlichii</name>
    <dbReference type="NCBI Taxonomy" id="351052"/>
    <lineage>
        <taxon>Bacteria</taxon>
        <taxon>Pseudomonadati</taxon>
        <taxon>Pseudomonadota</taxon>
        <taxon>Gammaproteobacteria</taxon>
        <taxon>Chromatiales</taxon>
        <taxon>Ectothiorhodospiraceae</taxon>
        <taxon>Alkalilimnicola</taxon>
    </lineage>
</organism>
<comment type="caution">
    <text evidence="8">The sequence shown here is derived from an EMBL/GenBank/DDBJ whole genome shotgun (WGS) entry which is preliminary data.</text>
</comment>
<evidence type="ECO:0000256" key="4">
    <source>
        <dbReference type="ARBA" id="ARBA00022840"/>
    </source>
</evidence>
<dbReference type="InterPro" id="IPR056329">
    <property type="entry name" value="CON_HrpB"/>
</dbReference>
<dbReference type="PROSITE" id="PS51194">
    <property type="entry name" value="HELICASE_CTER"/>
    <property type="match status" value="1"/>
</dbReference>
<dbReference type="GO" id="GO:0004386">
    <property type="term" value="F:helicase activity"/>
    <property type="evidence" value="ECO:0007669"/>
    <property type="project" value="UniProtKB-KW"/>
</dbReference>
<dbReference type="EMBL" id="NFZW01000033">
    <property type="protein sequence ID" value="RFA32181.1"/>
    <property type="molecule type" value="Genomic_DNA"/>
</dbReference>
<dbReference type="PANTHER" id="PTHR43519">
    <property type="entry name" value="ATP-DEPENDENT RNA HELICASE HRPB"/>
    <property type="match status" value="1"/>
</dbReference>
<dbReference type="InterPro" id="IPR027417">
    <property type="entry name" value="P-loop_NTPase"/>
</dbReference>
<dbReference type="FunFam" id="3.40.50.300:FF:002125">
    <property type="entry name" value="ATP-dependent helicase HrpB"/>
    <property type="match status" value="1"/>
</dbReference>
<keyword evidence="2" id="KW-0378">Hydrolase</keyword>
<evidence type="ECO:0000259" key="7">
    <source>
        <dbReference type="PROSITE" id="PS51194"/>
    </source>
</evidence>
<dbReference type="OrthoDB" id="9805617at2"/>
<dbReference type="GO" id="GO:0003676">
    <property type="term" value="F:nucleic acid binding"/>
    <property type="evidence" value="ECO:0007669"/>
    <property type="project" value="InterPro"/>
</dbReference>
<dbReference type="Proteomes" id="UP000256763">
    <property type="component" value="Unassembled WGS sequence"/>
</dbReference>
<dbReference type="NCBIfam" id="TIGR01970">
    <property type="entry name" value="DEAH_box_HrpB"/>
    <property type="match status" value="1"/>
</dbReference>
<evidence type="ECO:0000313" key="8">
    <source>
        <dbReference type="EMBL" id="RFA32181.1"/>
    </source>
</evidence>
<dbReference type="PIRSF" id="PIRSF005496">
    <property type="entry name" value="ATP_hel_hrpB"/>
    <property type="match status" value="1"/>
</dbReference>
<dbReference type="InterPro" id="IPR013689">
    <property type="entry name" value="RNA_helicase_ATP-dep_HrpB_C"/>
</dbReference>
<dbReference type="Pfam" id="PF04408">
    <property type="entry name" value="WHD_HA2"/>
    <property type="match status" value="1"/>
</dbReference>
<dbReference type="PANTHER" id="PTHR43519:SF1">
    <property type="entry name" value="ATP-DEPENDENT RNA HELICASE HRPB"/>
    <property type="match status" value="1"/>
</dbReference>
<dbReference type="InterPro" id="IPR049614">
    <property type="entry name" value="HrpB_DEXH"/>
</dbReference>
<feature type="domain" description="Helicase C-terminal" evidence="7">
    <location>
        <begin position="194"/>
        <end position="367"/>
    </location>
</feature>
<reference evidence="9" key="1">
    <citation type="submission" date="2017-05" db="EMBL/GenBank/DDBJ databases">
        <authorList>
            <person name="Sharma S."/>
            <person name="Sidhu C."/>
            <person name="Pinnaka A.K."/>
        </authorList>
    </citation>
    <scope>NUCLEOTIDE SEQUENCE [LARGE SCALE GENOMIC DNA]</scope>
    <source>
        <strain evidence="9">AK93</strain>
    </source>
</reference>
<name>A0A3E0WJ57_9GAMM</name>
<keyword evidence="3 8" id="KW-0347">Helicase</keyword>
<dbReference type="Gene3D" id="3.40.50.300">
    <property type="entry name" value="P-loop containing nucleotide triphosphate hydrolases"/>
    <property type="match status" value="2"/>
</dbReference>
<dbReference type="GO" id="GO:0005524">
    <property type="term" value="F:ATP binding"/>
    <property type="evidence" value="ECO:0007669"/>
    <property type="project" value="UniProtKB-KW"/>
</dbReference>
<feature type="domain" description="Helicase ATP-binding" evidence="6">
    <location>
        <begin position="13"/>
        <end position="177"/>
    </location>
</feature>
<dbReference type="RefSeq" id="WP_116304191.1">
    <property type="nucleotide sequence ID" value="NZ_NFZV01000044.1"/>
</dbReference>
<dbReference type="CDD" id="cd17990">
    <property type="entry name" value="DEXHc_HrpB"/>
    <property type="match status" value="1"/>
</dbReference>
<evidence type="ECO:0000259" key="6">
    <source>
        <dbReference type="PROSITE" id="PS51192"/>
    </source>
</evidence>
<evidence type="ECO:0000256" key="5">
    <source>
        <dbReference type="SAM" id="MobiDB-lite"/>
    </source>
</evidence>
<keyword evidence="9" id="KW-1185">Reference proteome</keyword>
<sequence>MSLPIDDVLPKLLSALRHRSAAVLQAPPGAGKTTRVPLALLNEPWLTDKRIIMLEPRRLAARSAARYMARQLGTEPGATVGYRTRLDSRIGAETRIEVVTEGILTRLIQDDPELSRYGCILFDEFHERSLQADLGLALCLEVQQALRPDLKLVVMSATLDGEPVARLLGDAPLVTSEGRSFPVTKRYRPAGQAPLEQHVAATVREALAEDTGSILVFLPGTGEIRRVERLLAAHLPADVQLAPLYGDLSPAAQDAAIAPAAGGQRKIVLATAIAETSLTIEGIRIVIDAGLMRRARFDPNSGLSRLVTSRASQAAAEQRAGRAGRLEPGVCYRLWSEAEHSRLAPFSPPEIADADLSDAVLELAQWGTVDPDELPWLTPPPAAAWQQAQHQLQRLGALDNDGRITAHGRTLARLGLPPRLAHMVRAGEARGWHGLACRMAALLVERDVLGPSAGSDLRDRLAHLDAAPAAGAGKRIRQSAQQLRRRLQGEEGAAPDYAAGLLLAFAYPDRIAQRRPGPSPRFRLANGRGAWLAEDDPLREAPLLVAAALDGQAREARIFLAAELPLAVFEAEFGEHLTEAEFVAWDANQEAVLARRQRRYEALVLADAPLPAPSPEAVAAALCEGIRRKGLDCLPWEKAHRQWQARVEWLRKLEGDGWPEVSDEALLARLDEWALPFLAGYTRLAQLKQFPLQEALTALLDYSQQQRLERQAPARIEVPSGSRIAIDYTAEVAPVLAVRLQELFGWHETPTIADGRIRLMLHLLSPAQRPMQVTQDLGGFWRDTYHQVRKDLRGRYPKHPWPEDPLSAQAPQRRRKS</sequence>
<dbReference type="InterPro" id="IPR007502">
    <property type="entry name" value="Helicase-assoc_dom"/>
</dbReference>
<evidence type="ECO:0000313" key="9">
    <source>
        <dbReference type="Proteomes" id="UP000256763"/>
    </source>
</evidence>
<dbReference type="InterPro" id="IPR011545">
    <property type="entry name" value="DEAD/DEAH_box_helicase_dom"/>
</dbReference>
<dbReference type="CDD" id="cd18791">
    <property type="entry name" value="SF2_C_RHA"/>
    <property type="match status" value="1"/>
</dbReference>
<dbReference type="Pfam" id="PF00270">
    <property type="entry name" value="DEAD"/>
    <property type="match status" value="1"/>
</dbReference>